<dbReference type="Proteomes" id="UP001280121">
    <property type="component" value="Unassembled WGS sequence"/>
</dbReference>
<dbReference type="PANTHER" id="PTHR31973">
    <property type="entry name" value="POLYPROTEIN, PUTATIVE-RELATED"/>
    <property type="match status" value="1"/>
</dbReference>
<accession>A0AAD9TFM6</accession>
<dbReference type="AlphaFoldDB" id="A0AAD9TFM6"/>
<gene>
    <name evidence="1" type="ORF">Ddye_030004</name>
</gene>
<keyword evidence="2" id="KW-1185">Reference proteome</keyword>
<proteinExistence type="predicted"/>
<reference evidence="1" key="1">
    <citation type="journal article" date="2023" name="Plant J.">
        <title>Genome sequences and population genomics provide insights into the demographic history, inbreeding, and mutation load of two 'living fossil' tree species of Dipteronia.</title>
        <authorList>
            <person name="Feng Y."/>
            <person name="Comes H.P."/>
            <person name="Chen J."/>
            <person name="Zhu S."/>
            <person name="Lu R."/>
            <person name="Zhang X."/>
            <person name="Li P."/>
            <person name="Qiu J."/>
            <person name="Olsen K.M."/>
            <person name="Qiu Y."/>
        </authorList>
    </citation>
    <scope>NUCLEOTIDE SEQUENCE</scope>
    <source>
        <strain evidence="1">KIB01</strain>
    </source>
</reference>
<evidence type="ECO:0000313" key="1">
    <source>
        <dbReference type="EMBL" id="KAK2635212.1"/>
    </source>
</evidence>
<organism evidence="1 2">
    <name type="scientific">Dipteronia dyeriana</name>
    <dbReference type="NCBI Taxonomy" id="168575"/>
    <lineage>
        <taxon>Eukaryota</taxon>
        <taxon>Viridiplantae</taxon>
        <taxon>Streptophyta</taxon>
        <taxon>Embryophyta</taxon>
        <taxon>Tracheophyta</taxon>
        <taxon>Spermatophyta</taxon>
        <taxon>Magnoliopsida</taxon>
        <taxon>eudicotyledons</taxon>
        <taxon>Gunneridae</taxon>
        <taxon>Pentapetalae</taxon>
        <taxon>rosids</taxon>
        <taxon>malvids</taxon>
        <taxon>Sapindales</taxon>
        <taxon>Sapindaceae</taxon>
        <taxon>Hippocastanoideae</taxon>
        <taxon>Acereae</taxon>
        <taxon>Dipteronia</taxon>
    </lineage>
</organism>
<evidence type="ECO:0000313" key="2">
    <source>
        <dbReference type="Proteomes" id="UP001280121"/>
    </source>
</evidence>
<dbReference type="PANTHER" id="PTHR31973:SF195">
    <property type="entry name" value="MUDR FAMILY TRANSPOSASE"/>
    <property type="match status" value="1"/>
</dbReference>
<dbReference type="EMBL" id="JANJYI010000009">
    <property type="protein sequence ID" value="KAK2635212.1"/>
    <property type="molecule type" value="Genomic_DNA"/>
</dbReference>
<sequence>MAMQHARSTVYGKVDESYQFLSGYVHMLAQENPGTVTAIETDEHNRFLYAFLGFRQSLHIVSIDATHLKSDYKGVMFTATCKDGTDIVYPFAFGFWDGEIDEAWIGFCFIYVK</sequence>
<comment type="caution">
    <text evidence="1">The sequence shown here is derived from an EMBL/GenBank/DDBJ whole genome shotgun (WGS) entry which is preliminary data.</text>
</comment>
<evidence type="ECO:0008006" key="3">
    <source>
        <dbReference type="Google" id="ProtNLM"/>
    </source>
</evidence>
<protein>
    <recommendedName>
        <fullName evidence="3">MULE transposase domain-containing protein</fullName>
    </recommendedName>
</protein>
<name>A0AAD9TFM6_9ROSI</name>